<dbReference type="SUPFAM" id="SSF74982">
    <property type="entry name" value="Small protein B (SmpB)"/>
    <property type="match status" value="1"/>
</dbReference>
<dbReference type="NCBIfam" id="NF003843">
    <property type="entry name" value="PRK05422.1"/>
    <property type="match status" value="1"/>
</dbReference>
<dbReference type="RefSeq" id="WP_210595417.1">
    <property type="nucleotide sequence ID" value="NZ_JAGKSQ010000001.1"/>
</dbReference>
<sequence length="157" mass="18012">MAVKDKDRNLVAQNKRAGHDYFIEETFEAGLVLKGTEIKSMRAGRMNLKDSFARISNGEAYLHNAHISEYEQGNRYNHDPVRARKLLLHKKQINQLIGQTQQKGYSIVPLKVYIKNGFAKVLIGVAKGKKSFDKRETLKRKDANREVQRALKDRMNG</sequence>
<evidence type="ECO:0000256" key="4">
    <source>
        <dbReference type="SAM" id="MobiDB-lite"/>
    </source>
</evidence>
<gene>
    <name evidence="3 5" type="primary">smpB</name>
    <name evidence="5" type="ORF">J7W16_02330</name>
</gene>
<name>A0A940WTJ8_9BACI</name>
<dbReference type="InterPro" id="IPR023620">
    <property type="entry name" value="SmpB"/>
</dbReference>
<protein>
    <recommendedName>
        <fullName evidence="3">SsrA-binding protein</fullName>
    </recommendedName>
    <alternativeName>
        <fullName evidence="3">Small protein B</fullName>
    </alternativeName>
</protein>
<dbReference type="PANTHER" id="PTHR30308">
    <property type="entry name" value="TMRNA-BINDING COMPONENT OF TRANS-TRANSLATION TAGGING COMPLEX"/>
    <property type="match status" value="1"/>
</dbReference>
<dbReference type="InterPro" id="IPR000037">
    <property type="entry name" value="SsrA-bd_prot"/>
</dbReference>
<reference evidence="5" key="1">
    <citation type="submission" date="2021-03" db="EMBL/GenBank/DDBJ databases">
        <title>Bacillus suaedae sp. nov., isolated from Suaeda aralocaspica.</title>
        <authorList>
            <person name="Lei R.F.R."/>
        </authorList>
    </citation>
    <scope>NUCLEOTIDE SEQUENCE</scope>
    <source>
        <strain evidence="5">YZJH907-2</strain>
    </source>
</reference>
<dbReference type="GO" id="GO:0003723">
    <property type="term" value="F:RNA binding"/>
    <property type="evidence" value="ECO:0007669"/>
    <property type="project" value="UniProtKB-UniRule"/>
</dbReference>
<accession>A0A940WTJ8</accession>
<dbReference type="InterPro" id="IPR020081">
    <property type="entry name" value="SsrA-bd_prot_CS"/>
</dbReference>
<evidence type="ECO:0000313" key="6">
    <source>
        <dbReference type="Proteomes" id="UP000678228"/>
    </source>
</evidence>
<keyword evidence="1 3" id="KW-0963">Cytoplasm</keyword>
<evidence type="ECO:0000256" key="1">
    <source>
        <dbReference type="ARBA" id="ARBA00022490"/>
    </source>
</evidence>
<dbReference type="EMBL" id="JAGKSQ010000001">
    <property type="protein sequence ID" value="MBP3949953.1"/>
    <property type="molecule type" value="Genomic_DNA"/>
</dbReference>
<dbReference type="Pfam" id="PF01668">
    <property type="entry name" value="SmpB"/>
    <property type="match status" value="1"/>
</dbReference>
<dbReference type="NCBIfam" id="TIGR00086">
    <property type="entry name" value="smpB"/>
    <property type="match status" value="1"/>
</dbReference>
<evidence type="ECO:0000256" key="3">
    <source>
        <dbReference type="HAMAP-Rule" id="MF_00023"/>
    </source>
</evidence>
<comment type="similarity">
    <text evidence="3">Belongs to the SmpB family.</text>
</comment>
<dbReference type="Gene3D" id="2.40.280.10">
    <property type="match status" value="1"/>
</dbReference>
<dbReference type="PANTHER" id="PTHR30308:SF2">
    <property type="entry name" value="SSRA-BINDING PROTEIN"/>
    <property type="match status" value="1"/>
</dbReference>
<proteinExistence type="inferred from homology"/>
<comment type="function">
    <text evidence="3">Required for rescue of stalled ribosomes mediated by trans-translation. Binds to transfer-messenger RNA (tmRNA), required for stable association of tmRNA with ribosomes. tmRNA and SmpB together mimic tRNA shape, replacing the anticodon stem-loop with SmpB. tmRNA is encoded by the ssrA gene; the 2 termini fold to resemble tRNA(Ala) and it encodes a 'tag peptide', a short internal open reading frame. During trans-translation Ala-aminoacylated tmRNA acts like a tRNA, entering the A-site of stalled ribosomes, displacing the stalled mRNA. The ribosome then switches to translate the ORF on the tmRNA; the nascent peptide is terminated with the 'tag peptide' encoded by the tmRNA and targeted for degradation. The ribosome is freed to recommence translation, which seems to be the essential function of trans-translation.</text>
</comment>
<dbReference type="PROSITE" id="PS01317">
    <property type="entry name" value="SSRP"/>
    <property type="match status" value="1"/>
</dbReference>
<dbReference type="GO" id="GO:0070929">
    <property type="term" value="P:trans-translation"/>
    <property type="evidence" value="ECO:0007669"/>
    <property type="project" value="UniProtKB-UniRule"/>
</dbReference>
<dbReference type="Proteomes" id="UP000678228">
    <property type="component" value="Unassembled WGS sequence"/>
</dbReference>
<keyword evidence="2 3" id="KW-0694">RNA-binding</keyword>
<comment type="caution">
    <text evidence="5">The sequence shown here is derived from an EMBL/GenBank/DDBJ whole genome shotgun (WGS) entry which is preliminary data.</text>
</comment>
<dbReference type="AlphaFoldDB" id="A0A940WTJ8"/>
<dbReference type="CDD" id="cd09294">
    <property type="entry name" value="SmpB"/>
    <property type="match status" value="1"/>
</dbReference>
<keyword evidence="6" id="KW-1185">Reference proteome</keyword>
<dbReference type="GO" id="GO:0005829">
    <property type="term" value="C:cytosol"/>
    <property type="evidence" value="ECO:0007669"/>
    <property type="project" value="TreeGrafter"/>
</dbReference>
<dbReference type="GO" id="GO:0070930">
    <property type="term" value="P:trans-translation-dependent protein tagging"/>
    <property type="evidence" value="ECO:0007669"/>
    <property type="project" value="TreeGrafter"/>
</dbReference>
<comment type="subcellular location">
    <subcellularLocation>
        <location evidence="3">Cytoplasm</location>
    </subcellularLocation>
    <text evidence="3">The tmRNA-SmpB complex associates with stalled 70S ribosomes.</text>
</comment>
<feature type="region of interest" description="Disordered" evidence="4">
    <location>
        <begin position="136"/>
        <end position="157"/>
    </location>
</feature>
<evidence type="ECO:0000256" key="2">
    <source>
        <dbReference type="ARBA" id="ARBA00022884"/>
    </source>
</evidence>
<dbReference type="HAMAP" id="MF_00023">
    <property type="entry name" value="SmpB"/>
    <property type="match status" value="1"/>
</dbReference>
<evidence type="ECO:0000313" key="5">
    <source>
        <dbReference type="EMBL" id="MBP3949953.1"/>
    </source>
</evidence>
<organism evidence="5 6">
    <name type="scientific">Halalkalibacter suaedae</name>
    <dbReference type="NCBI Taxonomy" id="2822140"/>
    <lineage>
        <taxon>Bacteria</taxon>
        <taxon>Bacillati</taxon>
        <taxon>Bacillota</taxon>
        <taxon>Bacilli</taxon>
        <taxon>Bacillales</taxon>
        <taxon>Bacillaceae</taxon>
        <taxon>Halalkalibacter</taxon>
    </lineage>
</organism>